<gene>
    <name evidence="2" type="ORF">GCM10009613_55300</name>
</gene>
<comment type="caution">
    <text evidence="2">The sequence shown here is derived from an EMBL/GenBank/DDBJ whole genome shotgun (WGS) entry which is preliminary data.</text>
</comment>
<dbReference type="SUPFAM" id="SSF54913">
    <property type="entry name" value="GlnB-like"/>
    <property type="match status" value="1"/>
</dbReference>
<reference evidence="2 3" key="1">
    <citation type="journal article" date="2019" name="Int. J. Syst. Evol. Microbiol.">
        <title>The Global Catalogue of Microorganisms (GCM) 10K type strain sequencing project: providing services to taxonomists for standard genome sequencing and annotation.</title>
        <authorList>
            <consortium name="The Broad Institute Genomics Platform"/>
            <consortium name="The Broad Institute Genome Sequencing Center for Infectious Disease"/>
            <person name="Wu L."/>
            <person name="Ma J."/>
        </authorList>
    </citation>
    <scope>NUCLEOTIDE SEQUENCE [LARGE SCALE GENOMIC DNA]</scope>
    <source>
        <strain evidence="2 3">JCM 11896</strain>
    </source>
</reference>
<comment type="similarity">
    <text evidence="1">Belongs to the CutA family.</text>
</comment>
<dbReference type="EMBL" id="BAAAJK010000048">
    <property type="protein sequence ID" value="GAA1399570.1"/>
    <property type="molecule type" value="Genomic_DNA"/>
</dbReference>
<dbReference type="Gene3D" id="3.30.70.120">
    <property type="match status" value="1"/>
</dbReference>
<proteinExistence type="inferred from homology"/>
<evidence type="ECO:0000256" key="1">
    <source>
        <dbReference type="ARBA" id="ARBA00010169"/>
    </source>
</evidence>
<dbReference type="Proteomes" id="UP001501414">
    <property type="component" value="Unassembled WGS sequence"/>
</dbReference>
<dbReference type="RefSeq" id="WP_344027804.1">
    <property type="nucleotide sequence ID" value="NZ_BAAAJK010000048.1"/>
</dbReference>
<sequence length="112" mass="12655">MSASDDVELCEVVITAPDPDWLREFTRELVSDRLASNVHNFAPVQSTYRWADEVHDRTEGRAALHTRRSLIPAIVERAAHAHPYDVPSISARPIHDGSPPYLAWIRDQTASR</sequence>
<name>A0ABN1Y8W4_9PSEU</name>
<dbReference type="PANTHER" id="PTHR23419:SF8">
    <property type="entry name" value="FI09726P"/>
    <property type="match status" value="1"/>
</dbReference>
<dbReference type="InterPro" id="IPR004323">
    <property type="entry name" value="Ion_tolerance_CutA"/>
</dbReference>
<protein>
    <submittedName>
        <fullName evidence="2">Divalent-cation tolerance protein CutA</fullName>
    </submittedName>
</protein>
<evidence type="ECO:0000313" key="2">
    <source>
        <dbReference type="EMBL" id="GAA1399570.1"/>
    </source>
</evidence>
<keyword evidence="3" id="KW-1185">Reference proteome</keyword>
<organism evidence="2 3">
    <name type="scientific">Pseudonocardia kongjuensis</name>
    <dbReference type="NCBI Taxonomy" id="102227"/>
    <lineage>
        <taxon>Bacteria</taxon>
        <taxon>Bacillati</taxon>
        <taxon>Actinomycetota</taxon>
        <taxon>Actinomycetes</taxon>
        <taxon>Pseudonocardiales</taxon>
        <taxon>Pseudonocardiaceae</taxon>
        <taxon>Pseudonocardia</taxon>
    </lineage>
</organism>
<accession>A0ABN1Y8W4</accession>
<dbReference type="Pfam" id="PF03091">
    <property type="entry name" value="CutA1"/>
    <property type="match status" value="1"/>
</dbReference>
<dbReference type="InterPro" id="IPR011322">
    <property type="entry name" value="N-reg_PII-like_a/b"/>
</dbReference>
<dbReference type="InterPro" id="IPR015867">
    <property type="entry name" value="N-reg_PII/ATP_PRibTrfase_C"/>
</dbReference>
<evidence type="ECO:0000313" key="3">
    <source>
        <dbReference type="Proteomes" id="UP001501414"/>
    </source>
</evidence>
<dbReference type="PANTHER" id="PTHR23419">
    <property type="entry name" value="DIVALENT CATION TOLERANCE CUTA-RELATED"/>
    <property type="match status" value="1"/>
</dbReference>